<reference evidence="2" key="1">
    <citation type="submission" date="2018-02" db="EMBL/GenBank/DDBJ databases">
        <authorList>
            <person name="Vasarhelyi B.M."/>
            <person name="Deshmukh S."/>
            <person name="Balint B."/>
            <person name="Kukolya J."/>
        </authorList>
    </citation>
    <scope>NUCLEOTIDE SEQUENCE</scope>
    <source>
        <strain evidence="2">KB22</strain>
    </source>
</reference>
<evidence type="ECO:0000313" key="2">
    <source>
        <dbReference type="EMBL" id="MBE8712969.1"/>
    </source>
</evidence>
<gene>
    <name evidence="2" type="ORF">C4F49_04685</name>
</gene>
<dbReference type="Gene3D" id="3.30.70.1070">
    <property type="entry name" value="Sporulation related repeat"/>
    <property type="match status" value="1"/>
</dbReference>
<name>A0A928UYL8_9SPHI</name>
<accession>A0A928UYL8</accession>
<evidence type="ECO:0000313" key="3">
    <source>
        <dbReference type="Proteomes" id="UP000616201"/>
    </source>
</evidence>
<dbReference type="InterPro" id="IPR007730">
    <property type="entry name" value="SPOR-like_dom"/>
</dbReference>
<comment type="caution">
    <text evidence="2">The sequence shown here is derived from an EMBL/GenBank/DDBJ whole genome shotgun (WGS) entry which is preliminary data.</text>
</comment>
<dbReference type="RefSeq" id="WP_196935760.1">
    <property type="nucleotide sequence ID" value="NZ_MU158698.1"/>
</dbReference>
<feature type="domain" description="SPOR" evidence="1">
    <location>
        <begin position="67"/>
        <end position="149"/>
    </location>
</feature>
<protein>
    <submittedName>
        <fullName evidence="2">SPOR domain-containing protein</fullName>
    </submittedName>
</protein>
<organism evidence="2 3">
    <name type="scientific">Sphingobacterium hungaricum</name>
    <dbReference type="NCBI Taxonomy" id="2082723"/>
    <lineage>
        <taxon>Bacteria</taxon>
        <taxon>Pseudomonadati</taxon>
        <taxon>Bacteroidota</taxon>
        <taxon>Sphingobacteriia</taxon>
        <taxon>Sphingobacteriales</taxon>
        <taxon>Sphingobacteriaceae</taxon>
        <taxon>Sphingobacterium</taxon>
    </lineage>
</organism>
<dbReference type="PROSITE" id="PS51724">
    <property type="entry name" value="SPOR"/>
    <property type="match status" value="1"/>
</dbReference>
<dbReference type="GO" id="GO:0042834">
    <property type="term" value="F:peptidoglycan binding"/>
    <property type="evidence" value="ECO:0007669"/>
    <property type="project" value="InterPro"/>
</dbReference>
<dbReference type="Pfam" id="PF05036">
    <property type="entry name" value="SPOR"/>
    <property type="match status" value="1"/>
</dbReference>
<dbReference type="AlphaFoldDB" id="A0A928UYL8"/>
<evidence type="ECO:0000259" key="1">
    <source>
        <dbReference type="PROSITE" id="PS51724"/>
    </source>
</evidence>
<dbReference type="InterPro" id="IPR036680">
    <property type="entry name" value="SPOR-like_sf"/>
</dbReference>
<proteinExistence type="predicted"/>
<dbReference type="Proteomes" id="UP000616201">
    <property type="component" value="Unassembled WGS sequence"/>
</dbReference>
<sequence>MVNKGILIGIFFTGIVFSSQAQSGHVEVIKDSLITLLQEFRADNDLNPTASRRIKVGSAVNKTTGKRVKVKGFRVQIFSGPNRNDAYAAQARFKSQYKNIDSYVNYEEPNYRVKVGDFRGRDEANDFMRVLRNQYSNVFVFVEDIWVYE</sequence>
<dbReference type="EMBL" id="PRDK01000003">
    <property type="protein sequence ID" value="MBE8712969.1"/>
    <property type="molecule type" value="Genomic_DNA"/>
</dbReference>
<keyword evidence="3" id="KW-1185">Reference proteome</keyword>
<dbReference type="SUPFAM" id="SSF110997">
    <property type="entry name" value="Sporulation related repeat"/>
    <property type="match status" value="1"/>
</dbReference>